<keyword evidence="7 14" id="KW-0067">ATP-binding</keyword>
<evidence type="ECO:0000256" key="9">
    <source>
        <dbReference type="ARBA" id="ARBA00022989"/>
    </source>
</evidence>
<dbReference type="RefSeq" id="WP_074693405.1">
    <property type="nucleotide sequence ID" value="NZ_BSRA01000017.1"/>
</dbReference>
<dbReference type="PROSITE" id="PS50893">
    <property type="entry name" value="ABC_TRANSPORTER_2"/>
    <property type="match status" value="1"/>
</dbReference>
<reference evidence="13" key="3">
    <citation type="submission" date="2023-02" db="EMBL/GenBank/DDBJ databases">
        <title>Proposal of a novel subspecies: Alicyclobacillus hesperidum subspecies aegle.</title>
        <authorList>
            <person name="Goto K."/>
            <person name="Fujii T."/>
            <person name="Yasui K."/>
            <person name="Mochida K."/>
            <person name="Kato-Tanaka Y."/>
            <person name="Morohoshi S."/>
            <person name="An S.Y."/>
            <person name="Kasai H."/>
            <person name="Yokota A."/>
        </authorList>
    </citation>
    <scope>NUCLEOTIDE SEQUENCE</scope>
    <source>
        <strain evidence="13">DSM 12766</strain>
    </source>
</reference>
<dbReference type="InterPro" id="IPR003339">
    <property type="entry name" value="ABC/ECF_trnsptr_transmembrane"/>
</dbReference>
<keyword evidence="9 11" id="KW-1133">Transmembrane helix</keyword>
<dbReference type="PANTHER" id="PTHR43553">
    <property type="entry name" value="HEAVY METAL TRANSPORTER"/>
    <property type="match status" value="1"/>
</dbReference>
<dbReference type="GO" id="GO:0016887">
    <property type="term" value="F:ATP hydrolysis activity"/>
    <property type="evidence" value="ECO:0007669"/>
    <property type="project" value="InterPro"/>
</dbReference>
<dbReference type="EMBL" id="FNOJ01000013">
    <property type="protein sequence ID" value="SDW75354.1"/>
    <property type="molecule type" value="Genomic_DNA"/>
</dbReference>
<keyword evidence="5 11" id="KW-0812">Transmembrane</keyword>
<dbReference type="InterPro" id="IPR003593">
    <property type="entry name" value="AAA+_ATPase"/>
</dbReference>
<feature type="transmembrane region" description="Helical" evidence="11">
    <location>
        <begin position="361"/>
        <end position="380"/>
    </location>
</feature>
<comment type="subcellular location">
    <subcellularLocation>
        <location evidence="1">Membrane</location>
        <topology evidence="1">Multi-pass membrane protein</topology>
    </subcellularLocation>
</comment>
<keyword evidence="15" id="KW-1185">Reference proteome</keyword>
<keyword evidence="3" id="KW-0813">Transport</keyword>
<proteinExistence type="inferred from homology"/>
<dbReference type="Pfam" id="PF00005">
    <property type="entry name" value="ABC_tran"/>
    <property type="match status" value="1"/>
</dbReference>
<evidence type="ECO:0000256" key="7">
    <source>
        <dbReference type="ARBA" id="ARBA00022840"/>
    </source>
</evidence>
<organism evidence="14 15">
    <name type="scientific">Alicyclobacillus hesperidum</name>
    <dbReference type="NCBI Taxonomy" id="89784"/>
    <lineage>
        <taxon>Bacteria</taxon>
        <taxon>Bacillati</taxon>
        <taxon>Bacillota</taxon>
        <taxon>Bacilli</taxon>
        <taxon>Bacillales</taxon>
        <taxon>Alicyclobacillaceae</taxon>
        <taxon>Alicyclobacillus</taxon>
    </lineage>
</organism>
<comment type="similarity">
    <text evidence="2">Belongs to the ABC transporter superfamily.</text>
</comment>
<dbReference type="EMBL" id="BSRA01000017">
    <property type="protein sequence ID" value="GLV14811.1"/>
    <property type="molecule type" value="Genomic_DNA"/>
</dbReference>
<dbReference type="InterPro" id="IPR027417">
    <property type="entry name" value="P-loop_NTPase"/>
</dbReference>
<reference evidence="15" key="1">
    <citation type="submission" date="2016-10" db="EMBL/GenBank/DDBJ databases">
        <authorList>
            <person name="Varghese N."/>
        </authorList>
    </citation>
    <scope>NUCLEOTIDE SEQUENCE [LARGE SCALE GENOMIC DNA]</scope>
    <source>
        <strain evidence="15">DSM 12489</strain>
    </source>
</reference>
<dbReference type="GO" id="GO:0042626">
    <property type="term" value="F:ATPase-coupled transmembrane transporter activity"/>
    <property type="evidence" value="ECO:0007669"/>
    <property type="project" value="TreeGrafter"/>
</dbReference>
<evidence type="ECO:0000256" key="2">
    <source>
        <dbReference type="ARBA" id="ARBA00005417"/>
    </source>
</evidence>
<dbReference type="Proteomes" id="UP000182589">
    <property type="component" value="Unassembled WGS sequence"/>
</dbReference>
<gene>
    <name evidence="13" type="ORF">Heshes_24950</name>
    <name evidence="14" type="ORF">SAMN04489725_11364</name>
</gene>
<dbReference type="AlphaFoldDB" id="A0A1H2W534"/>
<evidence type="ECO:0000256" key="6">
    <source>
        <dbReference type="ARBA" id="ARBA00022741"/>
    </source>
</evidence>
<dbReference type="SMART" id="SM00382">
    <property type="entry name" value="AAA"/>
    <property type="match status" value="1"/>
</dbReference>
<evidence type="ECO:0000313" key="13">
    <source>
        <dbReference type="EMBL" id="GLV14811.1"/>
    </source>
</evidence>
<dbReference type="CDD" id="cd03225">
    <property type="entry name" value="ABC_cobalt_CbiO_domain1"/>
    <property type="match status" value="1"/>
</dbReference>
<evidence type="ECO:0000256" key="3">
    <source>
        <dbReference type="ARBA" id="ARBA00022448"/>
    </source>
</evidence>
<dbReference type="SUPFAM" id="SSF52540">
    <property type="entry name" value="P-loop containing nucleoside triphosphate hydrolases"/>
    <property type="match status" value="1"/>
</dbReference>
<evidence type="ECO:0000256" key="5">
    <source>
        <dbReference type="ARBA" id="ARBA00022692"/>
    </source>
</evidence>
<name>A0A1H2W534_9BACL</name>
<evidence type="ECO:0000256" key="11">
    <source>
        <dbReference type="SAM" id="Phobius"/>
    </source>
</evidence>
<dbReference type="InterPro" id="IPR015856">
    <property type="entry name" value="ABC_transpr_CbiO/EcfA_su"/>
</dbReference>
<sequence length="554" mass="60280">MYLHAAKIGVDREGKQILRDISLTVGPGEWIVLAGANGAGKSTLLDVLAGMTEPTSGQVIYGEMPQSGGTVRASYLYQSPETGLFAATAVEEFAFSIQRRRGEVEQSWADIRNDHLKPLGLGHVQPTDVPLRWSTGMQRKFAYALAKASHPPLLLLDEPTAGLDADARRALLDALVHHVEAGGSVIAATHDLDEMLTFATRVIVLASGSIQFDGQGRDLARHPELLLEAGIGLPPMLRVAAHLHAAGLIADMGLYDADEMATAVCQVGKNAEAACSSIRARGLEASGIGSERQEPVCLPANVTTEKSDLGHPMSRWLALTAMTVAIALVHTLLGDAIAVVATAIMLVMLRASWRMTLRLSRVWVTFALLASAIAGIELGPPFHVQWAFHFVAFLRTLRYVVPYWCFLQLGQLFVSDLTPLAFGAAIHDIPRRLGLPAHWCRVCGWTATLVCRFIPAIEQMYRLQLRAYQARTLTWDKRNIRRLEFAGLQVANVLAPFLIRLLRVGETTADAMAARSVFHIGFPADSYRPSRMDRRDALTLITGLALASAIVLGR</sequence>
<evidence type="ECO:0000313" key="15">
    <source>
        <dbReference type="Proteomes" id="UP000182589"/>
    </source>
</evidence>
<evidence type="ECO:0000313" key="14">
    <source>
        <dbReference type="EMBL" id="SDW75354.1"/>
    </source>
</evidence>
<evidence type="ECO:0000256" key="8">
    <source>
        <dbReference type="ARBA" id="ARBA00022967"/>
    </source>
</evidence>
<dbReference type="GO" id="GO:0043190">
    <property type="term" value="C:ATP-binding cassette (ABC) transporter complex"/>
    <property type="evidence" value="ECO:0007669"/>
    <property type="project" value="TreeGrafter"/>
</dbReference>
<evidence type="ECO:0000259" key="12">
    <source>
        <dbReference type="PROSITE" id="PS50893"/>
    </source>
</evidence>
<dbReference type="GO" id="GO:0005524">
    <property type="term" value="F:ATP binding"/>
    <property type="evidence" value="ECO:0007669"/>
    <property type="project" value="UniProtKB-KW"/>
</dbReference>
<feature type="domain" description="ABC transporter" evidence="12">
    <location>
        <begin position="3"/>
        <end position="232"/>
    </location>
</feature>
<keyword evidence="6" id="KW-0547">Nucleotide-binding</keyword>
<dbReference type="InterPro" id="IPR050095">
    <property type="entry name" value="ECF_ABC_transporter_ATP-bd"/>
</dbReference>
<evidence type="ECO:0000256" key="1">
    <source>
        <dbReference type="ARBA" id="ARBA00004141"/>
    </source>
</evidence>
<accession>A0A1H2W534</accession>
<dbReference type="STRING" id="89784.SAMN04489725_11364"/>
<keyword evidence="4" id="KW-1003">Cell membrane</keyword>
<dbReference type="InterPro" id="IPR003439">
    <property type="entry name" value="ABC_transporter-like_ATP-bd"/>
</dbReference>
<dbReference type="Proteomes" id="UP001157137">
    <property type="component" value="Unassembled WGS sequence"/>
</dbReference>
<dbReference type="CDD" id="cd16914">
    <property type="entry name" value="EcfT"/>
    <property type="match status" value="1"/>
</dbReference>
<dbReference type="Gene3D" id="3.40.50.300">
    <property type="entry name" value="P-loop containing nucleotide triphosphate hydrolases"/>
    <property type="match status" value="1"/>
</dbReference>
<reference evidence="14" key="2">
    <citation type="submission" date="2016-10" db="EMBL/GenBank/DDBJ databases">
        <authorList>
            <person name="de Groot N.N."/>
        </authorList>
    </citation>
    <scope>NUCLEOTIDE SEQUENCE [LARGE SCALE GENOMIC DNA]</scope>
    <source>
        <strain evidence="14">DSM 12489</strain>
    </source>
</reference>
<feature type="transmembrane region" description="Helical" evidence="11">
    <location>
        <begin position="316"/>
        <end position="349"/>
    </location>
</feature>
<evidence type="ECO:0000256" key="4">
    <source>
        <dbReference type="ARBA" id="ARBA00022475"/>
    </source>
</evidence>
<evidence type="ECO:0000256" key="10">
    <source>
        <dbReference type="ARBA" id="ARBA00023136"/>
    </source>
</evidence>
<protein>
    <submittedName>
        <fullName evidence="14">Energy-coupling factor transport system ATP-binding protein</fullName>
    </submittedName>
</protein>
<keyword evidence="10 11" id="KW-0472">Membrane</keyword>
<keyword evidence="8" id="KW-1278">Translocase</keyword>